<dbReference type="PROSITE" id="PS52016">
    <property type="entry name" value="TONB_DEPENDENT_REC_3"/>
    <property type="match status" value="1"/>
</dbReference>
<keyword evidence="2" id="KW-0732">Signal</keyword>
<keyword evidence="4" id="KW-0675">Receptor</keyword>
<feature type="chain" id="PRO_5015455391" evidence="2">
    <location>
        <begin position="19"/>
        <end position="229"/>
    </location>
</feature>
<dbReference type="InterPro" id="IPR039426">
    <property type="entry name" value="TonB-dep_rcpt-like"/>
</dbReference>
<dbReference type="Gene3D" id="1.20.120.1490">
    <property type="match status" value="1"/>
</dbReference>
<evidence type="ECO:0000256" key="2">
    <source>
        <dbReference type="SAM" id="SignalP"/>
    </source>
</evidence>
<feature type="domain" description="TonB-dependent receptor plug" evidence="3">
    <location>
        <begin position="120"/>
        <end position="214"/>
    </location>
</feature>
<accession>A0A2T0WLP4</accession>
<keyword evidence="1" id="KW-0812">Transmembrane</keyword>
<name>A0A2T0WLP4_9BACT</name>
<keyword evidence="1" id="KW-0998">Cell outer membrane</keyword>
<keyword evidence="1" id="KW-1134">Transmembrane beta strand</keyword>
<evidence type="ECO:0000313" key="5">
    <source>
        <dbReference type="Proteomes" id="UP000238157"/>
    </source>
</evidence>
<protein>
    <submittedName>
        <fullName evidence="4">TonB-dependent receptor-like protein</fullName>
    </submittedName>
</protein>
<dbReference type="AlphaFoldDB" id="A0A2T0WLP4"/>
<dbReference type="Pfam" id="PF07715">
    <property type="entry name" value="Plug"/>
    <property type="match status" value="1"/>
</dbReference>
<reference evidence="4 5" key="1">
    <citation type="submission" date="2018-03" db="EMBL/GenBank/DDBJ databases">
        <title>Genomic Encyclopedia of Archaeal and Bacterial Type Strains, Phase II (KMG-II): from individual species to whole genera.</title>
        <authorList>
            <person name="Goeker M."/>
        </authorList>
    </citation>
    <scope>NUCLEOTIDE SEQUENCE [LARGE SCALE GENOMIC DNA]</scope>
    <source>
        <strain evidence="4 5">DSM 27929</strain>
    </source>
</reference>
<dbReference type="InterPro" id="IPR012910">
    <property type="entry name" value="Plug_dom"/>
</dbReference>
<keyword evidence="1" id="KW-0813">Transport</keyword>
<dbReference type="OrthoDB" id="893691at2"/>
<comment type="subcellular location">
    <subcellularLocation>
        <location evidence="1">Cell outer membrane</location>
        <topology evidence="1">Multi-pass membrane protein</topology>
    </subcellularLocation>
</comment>
<feature type="signal peptide" evidence="2">
    <location>
        <begin position="1"/>
        <end position="18"/>
    </location>
</feature>
<comment type="caution">
    <text evidence="4">The sequence shown here is derived from an EMBL/GenBank/DDBJ whole genome shotgun (WGS) entry which is preliminary data.</text>
</comment>
<dbReference type="EMBL" id="PVTR01000006">
    <property type="protein sequence ID" value="PRY87582.1"/>
    <property type="molecule type" value="Genomic_DNA"/>
</dbReference>
<organism evidence="4 5">
    <name type="scientific">Mongoliibacter ruber</name>
    <dbReference type="NCBI Taxonomy" id="1750599"/>
    <lineage>
        <taxon>Bacteria</taxon>
        <taxon>Pseudomonadati</taxon>
        <taxon>Bacteroidota</taxon>
        <taxon>Cytophagia</taxon>
        <taxon>Cytophagales</taxon>
        <taxon>Cyclobacteriaceae</taxon>
        <taxon>Mongoliibacter</taxon>
    </lineage>
</organism>
<dbReference type="GO" id="GO:0009279">
    <property type="term" value="C:cell outer membrane"/>
    <property type="evidence" value="ECO:0007669"/>
    <property type="project" value="UniProtKB-SubCell"/>
</dbReference>
<keyword evidence="5" id="KW-1185">Reference proteome</keyword>
<dbReference type="RefSeq" id="WP_106133865.1">
    <property type="nucleotide sequence ID" value="NZ_PVTR01000006.1"/>
</dbReference>
<gene>
    <name evidence="4" type="ORF">CLW00_106208</name>
</gene>
<proteinExistence type="inferred from homology"/>
<comment type="similarity">
    <text evidence="1">Belongs to the TonB-dependent receptor family.</text>
</comment>
<evidence type="ECO:0000256" key="1">
    <source>
        <dbReference type="PROSITE-ProRule" id="PRU01360"/>
    </source>
</evidence>
<evidence type="ECO:0000313" key="4">
    <source>
        <dbReference type="EMBL" id="PRY87582.1"/>
    </source>
</evidence>
<keyword evidence="1" id="KW-0472">Membrane</keyword>
<sequence length="229" mass="25321">MKKLLSICLFLIIAQGNAQDLFQESLYSADLVMKNRDKISLTDQQAEKIKNIHSQNAGDFSTLKWDLENANSKLKTMLSAKKIEQEAVQKQMDLVLSLENQLKKKQLTTLVAIKNELTESQQIELNQVKGSVTRLRGVTGVQGLNGYSFGDGKKGVVSVTTSGVAQPIYIIKQDGKKKKVFSVSDIDPNSIESMQVLKGSTAVDEYGEEGKNGVIIMTLKKGTDFNFEE</sequence>
<dbReference type="Proteomes" id="UP000238157">
    <property type="component" value="Unassembled WGS sequence"/>
</dbReference>
<evidence type="ECO:0000259" key="3">
    <source>
        <dbReference type="Pfam" id="PF07715"/>
    </source>
</evidence>
<dbReference type="SUPFAM" id="SSF56935">
    <property type="entry name" value="Porins"/>
    <property type="match status" value="1"/>
</dbReference>